<organism evidence="2 3">
    <name type="scientific">Emydomyces testavorans</name>
    <dbReference type="NCBI Taxonomy" id="2070801"/>
    <lineage>
        <taxon>Eukaryota</taxon>
        <taxon>Fungi</taxon>
        <taxon>Dikarya</taxon>
        <taxon>Ascomycota</taxon>
        <taxon>Pezizomycotina</taxon>
        <taxon>Eurotiomycetes</taxon>
        <taxon>Eurotiomycetidae</taxon>
        <taxon>Onygenales</taxon>
        <taxon>Nannizziopsiaceae</taxon>
        <taxon>Emydomyces</taxon>
    </lineage>
</organism>
<gene>
    <name evidence="2" type="ORF">PRK78_000280</name>
</gene>
<dbReference type="Proteomes" id="UP001219355">
    <property type="component" value="Chromosome 1"/>
</dbReference>
<proteinExistence type="predicted"/>
<accession>A0AAF0IHI3</accession>
<evidence type="ECO:0000313" key="3">
    <source>
        <dbReference type="Proteomes" id="UP001219355"/>
    </source>
</evidence>
<name>A0AAF0IHI3_9EURO</name>
<keyword evidence="3" id="KW-1185">Reference proteome</keyword>
<feature type="transmembrane region" description="Helical" evidence="1">
    <location>
        <begin position="21"/>
        <end position="41"/>
    </location>
</feature>
<evidence type="ECO:0000256" key="1">
    <source>
        <dbReference type="SAM" id="Phobius"/>
    </source>
</evidence>
<keyword evidence="1" id="KW-1133">Transmembrane helix</keyword>
<evidence type="ECO:0000313" key="2">
    <source>
        <dbReference type="EMBL" id="WEW54854.1"/>
    </source>
</evidence>
<feature type="transmembrane region" description="Helical" evidence="1">
    <location>
        <begin position="56"/>
        <end position="76"/>
    </location>
</feature>
<dbReference type="AlphaFoldDB" id="A0AAF0IHI3"/>
<dbReference type="EMBL" id="CP120627">
    <property type="protein sequence ID" value="WEW54854.1"/>
    <property type="molecule type" value="Genomic_DNA"/>
</dbReference>
<keyword evidence="1" id="KW-0472">Membrane</keyword>
<reference evidence="2" key="1">
    <citation type="submission" date="2023-03" db="EMBL/GenBank/DDBJ databases">
        <title>Emydomyces testavorans Genome Sequence.</title>
        <authorList>
            <person name="Hoyer L."/>
        </authorList>
    </citation>
    <scope>NUCLEOTIDE SEQUENCE</scope>
    <source>
        <strain evidence="2">16-2883</strain>
    </source>
</reference>
<keyword evidence="1" id="KW-0812">Transmembrane</keyword>
<protein>
    <submittedName>
        <fullName evidence="2">Uncharacterized protein</fullName>
    </submittedName>
</protein>
<sequence>MAPTPEGSRAYIITATSRGGLVVIASTTLMSWMVLCFMFRAYTRIDINGPFGMDDLAAGIGTIFGVIHVGVLVKAVSDGLGKSKSLLDASHLVAAEKVDRREGGHTRTDKALNTLIGSLRQ</sequence>